<sequence>MGTYDSVLIDGVEWQTKALGKRLRTSRPGDAVEVEHVAATDEEVAQASTFAYAEVPGRYTIEVMATARLLIEDGKVVGLVNTTTVVPADAFDYHGRDEHDRLAHIFGEQRPRRTMHIAQPPVPPRPRRPRQ</sequence>
<feature type="region of interest" description="Disordered" evidence="1">
    <location>
        <begin position="110"/>
        <end position="131"/>
    </location>
</feature>
<name>A0AA97CYR3_9ACTN</name>
<evidence type="ECO:0000256" key="1">
    <source>
        <dbReference type="SAM" id="MobiDB-lite"/>
    </source>
</evidence>
<dbReference type="AlphaFoldDB" id="A0AA97CYR3"/>
<gene>
    <name evidence="2" type="ORF">MP11Mi_27440</name>
</gene>
<evidence type="ECO:0000313" key="2">
    <source>
        <dbReference type="EMBL" id="WOC13640.1"/>
    </source>
</evidence>
<protein>
    <submittedName>
        <fullName evidence="2">Uncharacterized protein</fullName>
    </submittedName>
</protein>
<reference evidence="2" key="1">
    <citation type="submission" date="2023-06" db="EMBL/GenBank/DDBJ databases">
        <title>Gordonia sp. nov. and Pseudochrobactrum sp. nov., two species isolated from the burying beetle Nicrophorus vespilloides.</title>
        <authorList>
            <person name="Poehlein A."/>
            <person name="Guzman J."/>
            <person name="Daniel R."/>
            <person name="Vilcinskas A."/>
        </authorList>
    </citation>
    <scope>NUCLEOTIDE SEQUENCE</scope>
    <source>
        <strain evidence="2">MP11Mi</strain>
    </source>
</reference>
<dbReference type="RefSeq" id="WP_420039444.1">
    <property type="nucleotide sequence ID" value="NZ_CP128986.1"/>
</dbReference>
<organism evidence="2">
    <name type="scientific">Gordonia sp. MP11Mi</name>
    <dbReference type="NCBI Taxonomy" id="3022769"/>
    <lineage>
        <taxon>Bacteria</taxon>
        <taxon>Bacillati</taxon>
        <taxon>Actinomycetota</taxon>
        <taxon>Actinomycetes</taxon>
        <taxon>Mycobacteriales</taxon>
        <taxon>Gordoniaceae</taxon>
        <taxon>Gordonia</taxon>
    </lineage>
</organism>
<proteinExistence type="predicted"/>
<dbReference type="EMBL" id="CP128986">
    <property type="protein sequence ID" value="WOC13640.1"/>
    <property type="molecule type" value="Genomic_DNA"/>
</dbReference>
<accession>A0AA97CYR3</accession>